<reference evidence="2 3" key="1">
    <citation type="journal article" date="2012" name="J. Bacteriol.">
        <title>Genome sequence of 'Candidatus Methanomethylophilus alvus' Mx1201, a methanogenic archaeon from the human gut belonging to a seventh order of methanogens.</title>
        <authorList>
            <person name="Borrel G."/>
            <person name="Harris H.M."/>
            <person name="Tottey W."/>
            <person name="Mihajlovski A."/>
            <person name="Parisot N."/>
            <person name="Peyretaillade E."/>
            <person name="Peyret P."/>
            <person name="Gribaldo S."/>
            <person name="O'Toole P.W."/>
            <person name="Brugere J.F."/>
        </authorList>
    </citation>
    <scope>NUCLEOTIDE SEQUENCE [LARGE SCALE GENOMIC DNA]</scope>
    <source>
        <strain evidence="2 3">Mx1201</strain>
    </source>
</reference>
<sequence length="66" mass="7210">MHSGSSAFRSTFQERCGLPTTGDPYPEAAGDMCRRGGRPTGGMPSIVFLYPFFFLPIHPSNVLNTM</sequence>
<proteinExistence type="predicted"/>
<dbReference type="HOGENOM" id="CLU_2820592_0_0_2"/>
<dbReference type="STRING" id="1236689.MMALV_12920"/>
<gene>
    <name evidence="2" type="ORF">MMALV_12920</name>
</gene>
<dbReference type="KEGG" id="max:MMALV_12920"/>
<dbReference type="AlphaFoldDB" id="M9SIU0"/>
<dbReference type="InParanoid" id="M9SIU0"/>
<feature type="region of interest" description="Disordered" evidence="1">
    <location>
        <begin position="1"/>
        <end position="33"/>
    </location>
</feature>
<dbReference type="Proteomes" id="UP000012672">
    <property type="component" value="Chromosome"/>
</dbReference>
<name>M9SIU0_METAX</name>
<evidence type="ECO:0000256" key="1">
    <source>
        <dbReference type="SAM" id="MobiDB-lite"/>
    </source>
</evidence>
<accession>M9SIU0</accession>
<evidence type="ECO:0000313" key="2">
    <source>
        <dbReference type="EMBL" id="AGI86023.1"/>
    </source>
</evidence>
<protein>
    <submittedName>
        <fullName evidence="2">Uncharacterized protein</fullName>
    </submittedName>
</protein>
<organism evidence="2 3">
    <name type="scientific">Methanomethylophilus alvi (strain Mx1201)</name>
    <dbReference type="NCBI Taxonomy" id="1236689"/>
    <lineage>
        <taxon>Archaea</taxon>
        <taxon>Methanobacteriati</taxon>
        <taxon>Thermoplasmatota</taxon>
        <taxon>Thermoplasmata</taxon>
        <taxon>Methanomassiliicoccales</taxon>
        <taxon>Methanomethylophilaceae</taxon>
        <taxon>Methanomethylophilus</taxon>
    </lineage>
</organism>
<dbReference type="EMBL" id="CP004049">
    <property type="protein sequence ID" value="AGI86023.1"/>
    <property type="molecule type" value="Genomic_DNA"/>
</dbReference>
<keyword evidence="3" id="KW-1185">Reference proteome</keyword>
<feature type="compositionally biased region" description="Polar residues" evidence="1">
    <location>
        <begin position="1"/>
        <end position="13"/>
    </location>
</feature>
<evidence type="ECO:0000313" key="3">
    <source>
        <dbReference type="Proteomes" id="UP000012672"/>
    </source>
</evidence>